<dbReference type="AlphaFoldDB" id="A0A4V5NW41"/>
<keyword evidence="4" id="KW-1185">Reference proteome</keyword>
<evidence type="ECO:0000313" key="4">
    <source>
        <dbReference type="Proteomes" id="UP000307999"/>
    </source>
</evidence>
<dbReference type="RefSeq" id="WP_136736043.1">
    <property type="nucleotide sequence ID" value="NZ_SWDB01000022.1"/>
</dbReference>
<protein>
    <submittedName>
        <fullName evidence="3">Protein BatD</fullName>
    </submittedName>
</protein>
<feature type="signal peptide" evidence="1">
    <location>
        <begin position="1"/>
        <end position="22"/>
    </location>
</feature>
<feature type="chain" id="PRO_5020986859" evidence="1">
    <location>
        <begin position="23"/>
        <end position="546"/>
    </location>
</feature>
<feature type="domain" description="DUF7939" evidence="2">
    <location>
        <begin position="451"/>
        <end position="534"/>
    </location>
</feature>
<keyword evidence="1" id="KW-0732">Signal</keyword>
<name>A0A4V5NW41_9GAMM</name>
<reference evidence="3 4" key="1">
    <citation type="submission" date="2019-04" db="EMBL/GenBank/DDBJ databases">
        <title>Thalassotalea guangxiensis sp. nov., isolated from sediment of the coastal wetland.</title>
        <authorList>
            <person name="Zheng S."/>
            <person name="Zhang D."/>
        </authorList>
    </citation>
    <scope>NUCLEOTIDE SEQUENCE [LARGE SCALE GENOMIC DNA]</scope>
    <source>
        <strain evidence="3 4">ZS-4</strain>
    </source>
</reference>
<dbReference type="Proteomes" id="UP000307999">
    <property type="component" value="Unassembled WGS sequence"/>
</dbReference>
<dbReference type="Pfam" id="PF25607">
    <property type="entry name" value="DUF7939"/>
    <property type="match status" value="1"/>
</dbReference>
<evidence type="ECO:0000313" key="3">
    <source>
        <dbReference type="EMBL" id="TKB45185.1"/>
    </source>
</evidence>
<organism evidence="3 4">
    <name type="scientific">Thalassotalea mangrovi</name>
    <dbReference type="NCBI Taxonomy" id="2572245"/>
    <lineage>
        <taxon>Bacteria</taxon>
        <taxon>Pseudomonadati</taxon>
        <taxon>Pseudomonadota</taxon>
        <taxon>Gammaproteobacteria</taxon>
        <taxon>Alteromonadales</taxon>
        <taxon>Colwelliaceae</taxon>
        <taxon>Thalassotalea</taxon>
    </lineage>
</organism>
<comment type="caution">
    <text evidence="3">The sequence shown here is derived from an EMBL/GenBank/DDBJ whole genome shotgun (WGS) entry which is preliminary data.</text>
</comment>
<accession>A0A4V5NW41</accession>
<sequence length="546" mass="60554">MVKLTSFIWLILLALVSPLAHAISSLNASIDKNPATVNESLVLTVIADDSIDASAFDPSSLNQDFIVGRTSVSSQTSMVNFKTTRMTRWTTVLVPHKPGTYTIPAFTIDGVSSKPIKVEIVAANDSRAKQDNDVFISTKVSDTRVYVQQQFTLTVKLHLAQELKTGTLTEPKMTGAEIKQIGEDSESMEIINGIRYRIIERSYSVKPNTSGEFTLHSPVFSGEIVTGQRRALFSSFDQGKPVRVVGKNISVEVKPKPEEYIGDWLPSEILTIEDEWPDQDTFPLGEPITRKVTVTAAALSEEQLPQINFQVPDGLKIYPDQDQAQTNVQAGLLISQKVQDFAIVPAKPGTYTIPQVQIPWWNTKTNRIEYATLPQRTFTIEGAISAPVSTTVNTDTPTPVIIQKDNTLQWWFLTGWILTALAWLITAMKAKGLSIWPTRSKWLPVTNGGSQPYLKLMAACKANDGHKALAVLPEWAAELYDDRSITAINQVLVAFEDTELERLVTQLQACYFGNESKSWNGSPLLTKIMSLQKNKPTSEPQMQMNP</sequence>
<dbReference type="OrthoDB" id="5293418at2"/>
<evidence type="ECO:0000259" key="2">
    <source>
        <dbReference type="Pfam" id="PF25607"/>
    </source>
</evidence>
<evidence type="ECO:0000256" key="1">
    <source>
        <dbReference type="SAM" id="SignalP"/>
    </source>
</evidence>
<dbReference type="EMBL" id="SWDB01000022">
    <property type="protein sequence ID" value="TKB45185.1"/>
    <property type="molecule type" value="Genomic_DNA"/>
</dbReference>
<dbReference type="PANTHER" id="PTHR40940:SF1">
    <property type="entry name" value="PROTEIN BATD"/>
    <property type="match status" value="1"/>
</dbReference>
<dbReference type="InterPro" id="IPR025738">
    <property type="entry name" value="BatD"/>
</dbReference>
<dbReference type="InterPro" id="IPR057699">
    <property type="entry name" value="DUF7939"/>
</dbReference>
<gene>
    <name evidence="3" type="ORF">E8M12_10185</name>
</gene>
<dbReference type="Pfam" id="PF13584">
    <property type="entry name" value="BatD"/>
    <property type="match status" value="3"/>
</dbReference>
<dbReference type="PANTHER" id="PTHR40940">
    <property type="entry name" value="PROTEIN BATD-RELATED"/>
    <property type="match status" value="1"/>
</dbReference>
<proteinExistence type="predicted"/>